<evidence type="ECO:0000256" key="2">
    <source>
        <dbReference type="SAM" id="SignalP"/>
    </source>
</evidence>
<feature type="signal peptide" evidence="2">
    <location>
        <begin position="1"/>
        <end position="17"/>
    </location>
</feature>
<keyword evidence="2" id="KW-0732">Signal</keyword>
<protein>
    <submittedName>
        <fullName evidence="4">Hemagglutination activity domain</fullName>
    </submittedName>
</protein>
<dbReference type="PANTHER" id="PTHR12338:SF5">
    <property type="entry name" value="ANTIGEN 43-RELATED"/>
    <property type="match status" value="1"/>
</dbReference>
<dbReference type="Gene3D" id="2.160.20.10">
    <property type="entry name" value="Single-stranded right-handed beta-helix, Pectin lyase-like"/>
    <property type="match status" value="1"/>
</dbReference>
<gene>
    <name evidence="4" type="ORF">RHAB15C_0001252</name>
</gene>
<proteinExistence type="predicted"/>
<dbReference type="SUPFAM" id="SSF51126">
    <property type="entry name" value="Pectin lyase-like"/>
    <property type="match status" value="1"/>
</dbReference>
<dbReference type="EMBL" id="CP075585">
    <property type="protein sequence ID" value="QZA59366.1"/>
    <property type="molecule type" value="Genomic_DNA"/>
</dbReference>
<evidence type="ECO:0000259" key="3">
    <source>
        <dbReference type="SMART" id="SM00912"/>
    </source>
</evidence>
<dbReference type="InterPro" id="IPR050909">
    <property type="entry name" value="Bact_Autotransporter_VF"/>
</dbReference>
<feature type="region of interest" description="Disordered" evidence="1">
    <location>
        <begin position="774"/>
        <end position="794"/>
    </location>
</feature>
<dbReference type="NCBIfam" id="TIGR01901">
    <property type="entry name" value="adhes_NPXG"/>
    <property type="match status" value="1"/>
</dbReference>
<reference evidence="4 5" key="1">
    <citation type="submission" date="2020-01" db="EMBL/GenBank/DDBJ databases">
        <authorList>
            <person name="Sixt B."/>
            <person name="Schulz F."/>
            <person name="Kostanjsek R."/>
            <person name="Koestlbacher S."/>
            <person name="Collingro A."/>
            <person name="Toenshoff E."/>
            <person name="Horn M."/>
        </authorList>
    </citation>
    <scope>NUCLEOTIDE SEQUENCE [LARGE SCALE GENOMIC DNA]</scope>
    <source>
        <strain evidence="4 5">15C</strain>
    </source>
</reference>
<evidence type="ECO:0000313" key="4">
    <source>
        <dbReference type="EMBL" id="QZA59366.1"/>
    </source>
</evidence>
<dbReference type="SMART" id="SM00912">
    <property type="entry name" value="Haemagg_act"/>
    <property type="match status" value="1"/>
</dbReference>
<feature type="chain" id="PRO_5047074440" evidence="2">
    <location>
        <begin position="18"/>
        <end position="1053"/>
    </location>
</feature>
<keyword evidence="5" id="KW-1185">Reference proteome</keyword>
<evidence type="ECO:0000313" key="5">
    <source>
        <dbReference type="Proteomes" id="UP000822862"/>
    </source>
</evidence>
<dbReference type="Pfam" id="PF05860">
    <property type="entry name" value="TPS"/>
    <property type="match status" value="1"/>
</dbReference>
<reference evidence="4 5" key="2">
    <citation type="submission" date="2021-05" db="EMBL/GenBank/DDBJ databases">
        <title>Ecology and evolution of chlamydial symbionts of arthropods.</title>
        <authorList>
            <person name="Halter T."/>
            <person name="Sixt B.S."/>
            <person name="Toenshoff E.R."/>
            <person name="Koestlbacher S."/>
            <person name="Schulz F."/>
            <person name="Kostanjsek R."/>
            <person name="Collingro A."/>
            <person name="Hendrickx F."/>
            <person name="Horn M."/>
        </authorList>
    </citation>
    <scope>NUCLEOTIDE SEQUENCE [LARGE SCALE GENOMIC DNA]</scope>
    <source>
        <strain evidence="4 5">15C</strain>
    </source>
</reference>
<dbReference type="InterPro" id="IPR012334">
    <property type="entry name" value="Pectin_lyas_fold"/>
</dbReference>
<dbReference type="PANTHER" id="PTHR12338">
    <property type="entry name" value="AUTOTRANSPORTER"/>
    <property type="match status" value="1"/>
</dbReference>
<name>A0ABX8Z5H4_9BACT</name>
<feature type="domain" description="Filamentous haemagglutinin FhaB/tRNA nuclease CdiA-like TPS" evidence="3">
    <location>
        <begin position="28"/>
        <end position="128"/>
    </location>
</feature>
<dbReference type="RefSeq" id="WP_194845132.1">
    <property type="nucleotide sequence ID" value="NZ_CP075585.1"/>
</dbReference>
<evidence type="ECO:0000256" key="1">
    <source>
        <dbReference type="SAM" id="MobiDB-lite"/>
    </source>
</evidence>
<dbReference type="Proteomes" id="UP000822862">
    <property type="component" value="Chromosome"/>
</dbReference>
<dbReference type="InterPro" id="IPR008638">
    <property type="entry name" value="FhaB/CdiA-like_TPS"/>
</dbReference>
<sequence>MKKIVLSLFLYSITVYAAPEGFKLISGQATSPQIDAQGQIYIQSTQDSIVHWDNFSLNPQEVLIFHQAQETSTILNRVVGSDPSEILGRLQSNGIIYLINQNGILIGPDGVVEAAGFLASTLDVFAQDFNTLEFFSENPGSIINLGKISCPVGQVTLLAQSIENQGEIKGSLQAIACTKATLQIANQRVFIQTNQEIDTPDNLQSFSDSIQRNPYAHAIKHSGRIQANALGIENGRVYLLAQEGTTDITGSVEGADIQLLGKEVLLKEQAVIDASSDTQGGIALIGGSYKGQDADIPLAQHVFIDSEVQIHADARQTGDGGEIIIWSEENTEFLGSLSAKGGGLSGDGGFVEVSGKKDVTFNGRVDLTAANGKTGNLLVDPDNIIIVAGGADPATGQIFSTTGTANISGVNISMALMTANLTLQANQDITIGDDLSTATTNSLTLQAGRSILNSEGTFQILLNGGNFTAIFNDNGAASSAEAASFIASGTTIRLTNGNVAIRQGNLNNFFQGEILFDGVTLDAGTGSVELTMDPNNNGDGINIRNSTVTAGNITLNGIGSVGINCNQSSIDAASIHAVGTAKANNQSGINLVSSTWSASTGDIALNGQAVDSSGQGISLSHTGELSVSTTNGSISLHSIRGSIQADGAFVACGGSGVLTVNSQQDCSLLSNQGSCLISVDSGVADFSIGRDLTLASTGTSTDVGIGSKNLNLTGGSLQFIVGRNVSLLTTEQGSACFIGFGDDEASANVTGDILFQHVGGDFTLQGASNNEGTAKGFAQIGHRTPSGESTDSSTLNGNISLLVDGSISLIGGSASESSYAQLGHGGLGSFTTTGQLTAIAGRNIIMQSSTGPANIINEGGDITLVTDNVFPTAPLMGPGFFSMDANPSASSGQLRSTTGLVRIYTAVRDQNQINNSINGSSFVPGEAFENTDEEVWSTYYPDESGGEPFMVYYGQGNLGRPFTMYYKDGAQNGGGGNGGGGNGGGNGEGGCDGEGAFAFSVANAELFTILQNFLVNPPIYQAKLDYFAQRELLCFDPYRRVLRYRVKQKNLTR</sequence>
<dbReference type="InterPro" id="IPR011050">
    <property type="entry name" value="Pectin_lyase_fold/virulence"/>
</dbReference>
<organism evidence="4 5">
    <name type="scientific">Candidatus Rhabdochlamydia porcellionis</name>
    <dbReference type="NCBI Taxonomy" id="225148"/>
    <lineage>
        <taxon>Bacteria</taxon>
        <taxon>Pseudomonadati</taxon>
        <taxon>Chlamydiota</taxon>
        <taxon>Chlamydiia</taxon>
        <taxon>Parachlamydiales</taxon>
        <taxon>Candidatus Rhabdochlamydiaceae</taxon>
        <taxon>Candidatus Rhabdochlamydia</taxon>
    </lineage>
</organism>
<accession>A0ABX8Z5H4</accession>